<feature type="transmembrane region" description="Helical" evidence="1">
    <location>
        <begin position="103"/>
        <end position="123"/>
    </location>
</feature>
<keyword evidence="3" id="KW-1185">Reference proteome</keyword>
<feature type="transmembrane region" description="Helical" evidence="1">
    <location>
        <begin position="74"/>
        <end position="91"/>
    </location>
</feature>
<keyword evidence="1" id="KW-1133">Transmembrane helix</keyword>
<dbReference type="RefSeq" id="WP_420840098.1">
    <property type="nucleotide sequence ID" value="NZ_CADIJQ010000001.1"/>
</dbReference>
<dbReference type="InterPro" id="IPR006726">
    <property type="entry name" value="PHBA_efflux_AaeB/fusaric-R"/>
</dbReference>
<dbReference type="GO" id="GO:0005886">
    <property type="term" value="C:plasma membrane"/>
    <property type="evidence" value="ECO:0007669"/>
    <property type="project" value="InterPro"/>
</dbReference>
<dbReference type="Pfam" id="PF04632">
    <property type="entry name" value="FUSC"/>
    <property type="match status" value="1"/>
</dbReference>
<feature type="transmembrane region" description="Helical" evidence="1">
    <location>
        <begin position="38"/>
        <end position="67"/>
    </location>
</feature>
<organism evidence="2 3">
    <name type="scientific">Achromobacter kerstersii</name>
    <dbReference type="NCBI Taxonomy" id="1353890"/>
    <lineage>
        <taxon>Bacteria</taxon>
        <taxon>Pseudomonadati</taxon>
        <taxon>Pseudomonadota</taxon>
        <taxon>Betaproteobacteria</taxon>
        <taxon>Burkholderiales</taxon>
        <taxon>Alcaligenaceae</taxon>
        <taxon>Achromobacter</taxon>
    </lineage>
</organism>
<evidence type="ECO:0000313" key="3">
    <source>
        <dbReference type="Proteomes" id="UP000494269"/>
    </source>
</evidence>
<keyword evidence="1" id="KW-0812">Transmembrane</keyword>
<proteinExistence type="predicted"/>
<dbReference type="EMBL" id="CADIJQ010000001">
    <property type="protein sequence ID" value="CAB3664041.1"/>
    <property type="molecule type" value="Genomic_DNA"/>
</dbReference>
<gene>
    <name evidence="2" type="ORF">LMG3441_00715</name>
</gene>
<protein>
    <submittedName>
        <fullName evidence="2">Uncharacterized protein</fullName>
    </submittedName>
</protein>
<dbReference type="AlphaFoldDB" id="A0A6S6Z693"/>
<sequence length="140" mass="14446">MIMVVPALFSQMFGGAPSPSMTARKISLGGLAAVPVSVFWGLGLLAMASGTFELLALILSVPLFVGLMVMSNRALVPYGLGFCVSFIVQVQPSNAMTFSVETAINTALGITIGLAIMAAGFALRAPPPLSLCKAESLPRS</sequence>
<name>A0A6S6Z693_9BURK</name>
<keyword evidence="1" id="KW-0472">Membrane</keyword>
<reference evidence="2 3" key="1">
    <citation type="submission" date="2020-04" db="EMBL/GenBank/DDBJ databases">
        <authorList>
            <person name="De Canck E."/>
        </authorList>
    </citation>
    <scope>NUCLEOTIDE SEQUENCE [LARGE SCALE GENOMIC DNA]</scope>
    <source>
        <strain evidence="2 3">LMG 3441</strain>
    </source>
</reference>
<dbReference type="GO" id="GO:0022857">
    <property type="term" value="F:transmembrane transporter activity"/>
    <property type="evidence" value="ECO:0007669"/>
    <property type="project" value="InterPro"/>
</dbReference>
<dbReference type="Proteomes" id="UP000494269">
    <property type="component" value="Unassembled WGS sequence"/>
</dbReference>
<accession>A0A6S6Z693</accession>
<evidence type="ECO:0000313" key="2">
    <source>
        <dbReference type="EMBL" id="CAB3664041.1"/>
    </source>
</evidence>
<evidence type="ECO:0000256" key="1">
    <source>
        <dbReference type="SAM" id="Phobius"/>
    </source>
</evidence>